<keyword evidence="1" id="KW-0812">Transmembrane</keyword>
<feature type="transmembrane region" description="Helical" evidence="1">
    <location>
        <begin position="186"/>
        <end position="205"/>
    </location>
</feature>
<keyword evidence="3" id="KW-1185">Reference proteome</keyword>
<dbReference type="Proteomes" id="UP000475862">
    <property type="component" value="Unassembled WGS sequence"/>
</dbReference>
<reference evidence="2 3" key="1">
    <citation type="submission" date="2019-08" db="EMBL/GenBank/DDBJ databases">
        <title>The genome of the soybean aphid Biotype 1, its phylome, world population structure and adaptation to the North American continent.</title>
        <authorList>
            <person name="Giordano R."/>
            <person name="Donthu R.K."/>
            <person name="Hernandez A.G."/>
            <person name="Wright C.L."/>
            <person name="Zimin A.V."/>
        </authorList>
    </citation>
    <scope>NUCLEOTIDE SEQUENCE [LARGE SCALE GENOMIC DNA]</scope>
    <source>
        <tissue evidence="2">Whole aphids</tissue>
    </source>
</reference>
<sequence length="212" mass="24891">MMLQFQTLEVVSDGKVNILEVKSKHFPTVFKKIKKNKKKVTEKREFLRKTSFRLNRFFYMGVIQKLITVNTLNFYKMFMLVLLIYIKIFTKSVENAKIYNSIKILENLIPKSSTSVLLYIKIFTKSVENAKIYKIKNTTLIAKCRKFNTRSFKMIHTASNCKYHIDYSIGIVMISFIFVKGSSHPYKIILIYIDIMTIAIIFYVGETPFAQN</sequence>
<proteinExistence type="predicted"/>
<protein>
    <submittedName>
        <fullName evidence="2">Uncharacterized protein</fullName>
    </submittedName>
</protein>
<accession>A0A6G0SV32</accession>
<feature type="transmembrane region" description="Helical" evidence="1">
    <location>
        <begin position="57"/>
        <end position="86"/>
    </location>
</feature>
<keyword evidence="1" id="KW-1133">Transmembrane helix</keyword>
<dbReference type="EMBL" id="VYZN01001483">
    <property type="protein sequence ID" value="KAE9522236.1"/>
    <property type="molecule type" value="Genomic_DNA"/>
</dbReference>
<gene>
    <name evidence="2" type="ORF">AGLY_017366</name>
</gene>
<evidence type="ECO:0000313" key="2">
    <source>
        <dbReference type="EMBL" id="KAE9522236.1"/>
    </source>
</evidence>
<keyword evidence="1" id="KW-0472">Membrane</keyword>
<name>A0A6G0SV32_APHGL</name>
<comment type="caution">
    <text evidence="2">The sequence shown here is derived from an EMBL/GenBank/DDBJ whole genome shotgun (WGS) entry which is preliminary data.</text>
</comment>
<dbReference type="OrthoDB" id="10559301at2759"/>
<organism evidence="2 3">
    <name type="scientific">Aphis glycines</name>
    <name type="common">Soybean aphid</name>
    <dbReference type="NCBI Taxonomy" id="307491"/>
    <lineage>
        <taxon>Eukaryota</taxon>
        <taxon>Metazoa</taxon>
        <taxon>Ecdysozoa</taxon>
        <taxon>Arthropoda</taxon>
        <taxon>Hexapoda</taxon>
        <taxon>Insecta</taxon>
        <taxon>Pterygota</taxon>
        <taxon>Neoptera</taxon>
        <taxon>Paraneoptera</taxon>
        <taxon>Hemiptera</taxon>
        <taxon>Sternorrhyncha</taxon>
        <taxon>Aphidomorpha</taxon>
        <taxon>Aphidoidea</taxon>
        <taxon>Aphididae</taxon>
        <taxon>Aphidini</taxon>
        <taxon>Aphis</taxon>
        <taxon>Aphis</taxon>
    </lineage>
</organism>
<evidence type="ECO:0000256" key="1">
    <source>
        <dbReference type="SAM" id="Phobius"/>
    </source>
</evidence>
<dbReference type="AlphaFoldDB" id="A0A6G0SV32"/>
<evidence type="ECO:0000313" key="3">
    <source>
        <dbReference type="Proteomes" id="UP000475862"/>
    </source>
</evidence>